<comment type="caution">
    <text evidence="5">The sequence shown here is derived from an EMBL/GenBank/DDBJ whole genome shotgun (WGS) entry which is preliminary data.</text>
</comment>
<dbReference type="PANTHER" id="PTHR43531:SF14">
    <property type="entry name" value="METHYL-ACCEPTING CHEMOTAXIS PROTEIN I-RELATED"/>
    <property type="match status" value="1"/>
</dbReference>
<proteinExistence type="inferred from homology"/>
<keyword evidence="3" id="KW-0807">Transducer</keyword>
<reference evidence="5 6" key="1">
    <citation type="submission" date="2024-05" db="EMBL/GenBank/DDBJ databases">
        <title>Roseateles sp. DJS-2-20 16S ribosomal RNA gene Genome sequencing and assembly.</title>
        <authorList>
            <person name="Woo H."/>
        </authorList>
    </citation>
    <scope>NUCLEOTIDE SEQUENCE [LARGE SCALE GENOMIC DNA]</scope>
    <source>
        <strain evidence="5 6">DJS-2-20</strain>
    </source>
</reference>
<protein>
    <submittedName>
        <fullName evidence="5">Methyl-accepting chemotaxis protein</fullName>
    </submittedName>
</protein>
<dbReference type="InterPro" id="IPR051310">
    <property type="entry name" value="MCP_chemotaxis"/>
</dbReference>
<dbReference type="PANTHER" id="PTHR43531">
    <property type="entry name" value="PROTEIN ICFG"/>
    <property type="match status" value="1"/>
</dbReference>
<evidence type="ECO:0000259" key="4">
    <source>
        <dbReference type="PROSITE" id="PS50111"/>
    </source>
</evidence>
<dbReference type="Pfam" id="PF00015">
    <property type="entry name" value="MCPsignal"/>
    <property type="match status" value="1"/>
</dbReference>
<dbReference type="SUPFAM" id="SSF58104">
    <property type="entry name" value="Methyl-accepting chemotaxis protein (MCP) signaling domain"/>
    <property type="match status" value="1"/>
</dbReference>
<feature type="domain" description="Methyl-accepting transducer" evidence="4">
    <location>
        <begin position="13"/>
        <end position="242"/>
    </location>
</feature>
<comment type="similarity">
    <text evidence="2">Belongs to the methyl-accepting chemotaxis (MCP) protein family.</text>
</comment>
<dbReference type="SMART" id="SM00283">
    <property type="entry name" value="MA"/>
    <property type="match status" value="1"/>
</dbReference>
<dbReference type="Proteomes" id="UP001495147">
    <property type="component" value="Unassembled WGS sequence"/>
</dbReference>
<accession>A0ABV0G7I5</accession>
<keyword evidence="6" id="KW-1185">Reference proteome</keyword>
<evidence type="ECO:0000256" key="1">
    <source>
        <dbReference type="ARBA" id="ARBA00022481"/>
    </source>
</evidence>
<dbReference type="Gene3D" id="1.10.287.950">
    <property type="entry name" value="Methyl-accepting chemotaxis protein"/>
    <property type="match status" value="1"/>
</dbReference>
<sequence>MNLRAMIRDTRDELEAFRALANSLAADSQQLESRTLKQAEQLGAATASVESIAETTRSTSSEAHAARDLAGELRQVSDQSAQVVHSVTDTMGGIAQSSSRIGEIVQLIDSIAFQTNLLALNAAVESARAGEHGKGFAVVAGEVRALAQRSSVAAREIKKLIDESSSRVGVGLGQTQQARQSIDATLAQVEAFRARVDDIDRRTQAQLQGVSQVLGSMSEMDQITQQNAALVEELARSARSMQGDTEIVADALRLFRLDDADTQAMPDAVDLRKAAKARRGDTHID</sequence>
<evidence type="ECO:0000313" key="5">
    <source>
        <dbReference type="EMBL" id="MEO3693700.1"/>
    </source>
</evidence>
<organism evidence="5 6">
    <name type="scientific">Roseateles paludis</name>
    <dbReference type="NCBI Taxonomy" id="3145238"/>
    <lineage>
        <taxon>Bacteria</taxon>
        <taxon>Pseudomonadati</taxon>
        <taxon>Pseudomonadota</taxon>
        <taxon>Betaproteobacteria</taxon>
        <taxon>Burkholderiales</taxon>
        <taxon>Sphaerotilaceae</taxon>
        <taxon>Roseateles</taxon>
    </lineage>
</organism>
<evidence type="ECO:0000256" key="2">
    <source>
        <dbReference type="ARBA" id="ARBA00029447"/>
    </source>
</evidence>
<dbReference type="PRINTS" id="PR00260">
    <property type="entry name" value="CHEMTRNSDUCR"/>
</dbReference>
<keyword evidence="1" id="KW-0488">Methylation</keyword>
<dbReference type="RefSeq" id="WP_347706516.1">
    <property type="nucleotide sequence ID" value="NZ_JBDPZD010000010.1"/>
</dbReference>
<evidence type="ECO:0000313" key="6">
    <source>
        <dbReference type="Proteomes" id="UP001495147"/>
    </source>
</evidence>
<name>A0ABV0G7I5_9BURK</name>
<gene>
    <name evidence="5" type="ORF">ABDJ85_19675</name>
</gene>
<dbReference type="EMBL" id="JBDPZD010000010">
    <property type="protein sequence ID" value="MEO3693700.1"/>
    <property type="molecule type" value="Genomic_DNA"/>
</dbReference>
<evidence type="ECO:0000256" key="3">
    <source>
        <dbReference type="PROSITE-ProRule" id="PRU00284"/>
    </source>
</evidence>
<dbReference type="InterPro" id="IPR004089">
    <property type="entry name" value="MCPsignal_dom"/>
</dbReference>
<dbReference type="PROSITE" id="PS50111">
    <property type="entry name" value="CHEMOTAXIS_TRANSDUC_2"/>
    <property type="match status" value="1"/>
</dbReference>
<dbReference type="InterPro" id="IPR004090">
    <property type="entry name" value="Chemotax_Me-accpt_rcpt"/>
</dbReference>